<dbReference type="AlphaFoldDB" id="A0AAV6G291"/>
<evidence type="ECO:0000313" key="1">
    <source>
        <dbReference type="EMBL" id="KAG5268036.1"/>
    </source>
</evidence>
<dbReference type="Proteomes" id="UP000823561">
    <property type="component" value="Chromosome 16"/>
</dbReference>
<comment type="caution">
    <text evidence="1">The sequence shown here is derived from an EMBL/GenBank/DDBJ whole genome shotgun (WGS) entry which is preliminary data.</text>
</comment>
<dbReference type="EMBL" id="JADWDJ010000016">
    <property type="protein sequence ID" value="KAG5268036.1"/>
    <property type="molecule type" value="Genomic_DNA"/>
</dbReference>
<evidence type="ECO:0000313" key="2">
    <source>
        <dbReference type="Proteomes" id="UP000823561"/>
    </source>
</evidence>
<proteinExistence type="predicted"/>
<keyword evidence="2" id="KW-1185">Reference proteome</keyword>
<accession>A0AAV6G291</accession>
<gene>
    <name evidence="1" type="ORF">AALO_G00207520</name>
</gene>
<organism evidence="1 2">
    <name type="scientific">Alosa alosa</name>
    <name type="common">allis shad</name>
    <dbReference type="NCBI Taxonomy" id="278164"/>
    <lineage>
        <taxon>Eukaryota</taxon>
        <taxon>Metazoa</taxon>
        <taxon>Chordata</taxon>
        <taxon>Craniata</taxon>
        <taxon>Vertebrata</taxon>
        <taxon>Euteleostomi</taxon>
        <taxon>Actinopterygii</taxon>
        <taxon>Neopterygii</taxon>
        <taxon>Teleostei</taxon>
        <taxon>Clupei</taxon>
        <taxon>Clupeiformes</taxon>
        <taxon>Clupeoidei</taxon>
        <taxon>Clupeidae</taxon>
        <taxon>Alosa</taxon>
    </lineage>
</organism>
<sequence length="63" mass="6944">WSSAGGPLWVQCPGCYVAEGGGGRGGREFSILTAWCMKLLVSLVVRERRLLYLFPEGSRSNRL</sequence>
<reference evidence="1" key="1">
    <citation type="submission" date="2020-10" db="EMBL/GenBank/DDBJ databases">
        <title>Chromosome-scale genome assembly of the Allis shad, Alosa alosa.</title>
        <authorList>
            <person name="Margot Z."/>
            <person name="Christophe K."/>
            <person name="Cabau C."/>
            <person name="Louis A."/>
            <person name="Berthelot C."/>
            <person name="Parey E."/>
            <person name="Roest Crollius H."/>
            <person name="Montfort J."/>
            <person name="Robinson-Rechavi M."/>
            <person name="Bucao C."/>
            <person name="Bouchez O."/>
            <person name="Gislard M."/>
            <person name="Lluch J."/>
            <person name="Milhes M."/>
            <person name="Lampietro C."/>
            <person name="Lopez Roques C."/>
            <person name="Donnadieu C."/>
            <person name="Braasch I."/>
            <person name="Desvignes T."/>
            <person name="Postlethwait J."/>
            <person name="Bobe J."/>
            <person name="Guiguen Y."/>
        </authorList>
    </citation>
    <scope>NUCLEOTIDE SEQUENCE</scope>
    <source>
        <strain evidence="1">M-15738</strain>
        <tissue evidence="1">Blood</tissue>
    </source>
</reference>
<name>A0AAV6G291_9TELE</name>
<protein>
    <submittedName>
        <fullName evidence="1">Uncharacterized protein</fullName>
    </submittedName>
</protein>
<feature type="non-terminal residue" evidence="1">
    <location>
        <position position="1"/>
    </location>
</feature>